<keyword evidence="2" id="KW-1185">Reference proteome</keyword>
<name>A0A928Z215_9CYAN</name>
<accession>A0A928Z215</accession>
<evidence type="ECO:0000313" key="1">
    <source>
        <dbReference type="EMBL" id="MBE9029926.1"/>
    </source>
</evidence>
<organism evidence="1 2">
    <name type="scientific">Romeriopsis navalis LEGE 11480</name>
    <dbReference type="NCBI Taxonomy" id="2777977"/>
    <lineage>
        <taxon>Bacteria</taxon>
        <taxon>Bacillati</taxon>
        <taxon>Cyanobacteriota</taxon>
        <taxon>Cyanophyceae</taxon>
        <taxon>Leptolyngbyales</taxon>
        <taxon>Leptolyngbyaceae</taxon>
        <taxon>Romeriopsis</taxon>
        <taxon>Romeriopsis navalis</taxon>
    </lineage>
</organism>
<dbReference type="EMBL" id="JADEXQ010000025">
    <property type="protein sequence ID" value="MBE9029926.1"/>
    <property type="molecule type" value="Genomic_DNA"/>
</dbReference>
<reference evidence="1" key="1">
    <citation type="submission" date="2020-10" db="EMBL/GenBank/DDBJ databases">
        <authorList>
            <person name="Castelo-Branco R."/>
            <person name="Eusebio N."/>
            <person name="Adriana R."/>
            <person name="Vieira A."/>
            <person name="Brugerolle De Fraissinette N."/>
            <person name="Rezende De Castro R."/>
            <person name="Schneider M.P."/>
            <person name="Vasconcelos V."/>
            <person name="Leao P.N."/>
        </authorList>
    </citation>
    <scope>NUCLEOTIDE SEQUENCE</scope>
    <source>
        <strain evidence="1">LEGE 11480</strain>
    </source>
</reference>
<evidence type="ECO:0000313" key="2">
    <source>
        <dbReference type="Proteomes" id="UP000625316"/>
    </source>
</evidence>
<proteinExistence type="predicted"/>
<comment type="caution">
    <text evidence="1">The sequence shown here is derived from an EMBL/GenBank/DDBJ whole genome shotgun (WGS) entry which is preliminary data.</text>
</comment>
<sequence length="279" mass="32567">MPIFKPRLRVQPNPRSAQTPGMIVTTALLLPLALSWHQSALARPALAFNPANMPSGNTTSATAGIEFDSSPTLNQTSLVQKWVNYEKIYQQTGVTYRRSRCRHRPKYSYHTPRSIYGSTVLVSAHDVTPYRRGKPRIKAFFSSSTTPPAPGLRVVIQNPTIGGGTIPYTDREYEAGRRSEKFFVSPEHKHQSKYLAVRPGKNLLTYQIKRGRQVIESGEFPIVIDIQNRQVTRTIVRPREVIHIPCPHRYDRDDRRYDRRGRRYERRRRRYERRRWHRY</sequence>
<dbReference type="Proteomes" id="UP000625316">
    <property type="component" value="Unassembled WGS sequence"/>
</dbReference>
<protein>
    <submittedName>
        <fullName evidence="1">Uncharacterized protein</fullName>
    </submittedName>
</protein>
<gene>
    <name evidence="1" type="ORF">IQ266_09325</name>
</gene>
<dbReference type="AlphaFoldDB" id="A0A928Z215"/>
<dbReference type="RefSeq" id="WP_264324752.1">
    <property type="nucleotide sequence ID" value="NZ_JADEXQ010000025.1"/>
</dbReference>